<dbReference type="GO" id="GO:0000160">
    <property type="term" value="P:phosphorelay signal transduction system"/>
    <property type="evidence" value="ECO:0007669"/>
    <property type="project" value="InterPro"/>
</dbReference>
<dbReference type="PANTHER" id="PTHR43384">
    <property type="entry name" value="SEPTUM SITE-DETERMINING PROTEIN MIND HOMOLOG, CHLOROPLASTIC-RELATED"/>
    <property type="match status" value="1"/>
</dbReference>
<protein>
    <submittedName>
        <fullName evidence="5">Septum formation initiator</fullName>
    </submittedName>
</protein>
<reference evidence="5 6" key="1">
    <citation type="submission" date="2018-05" db="EMBL/GenBank/DDBJ databases">
        <title>Streptomyces venezuelae.</title>
        <authorList>
            <person name="Kim W."/>
            <person name="Lee N."/>
            <person name="Cho B.-K."/>
        </authorList>
    </citation>
    <scope>NUCLEOTIDE SEQUENCE [LARGE SCALE GENOMIC DNA]</scope>
    <source>
        <strain evidence="5 6">ATCC 14584</strain>
    </source>
</reference>
<dbReference type="InterPro" id="IPR012495">
    <property type="entry name" value="TadE-like_dom"/>
</dbReference>
<keyword evidence="2" id="KW-0067">ATP-binding</keyword>
<organism evidence="5 6">
    <name type="scientific">Streptomyces venezuelae</name>
    <dbReference type="NCBI Taxonomy" id="54571"/>
    <lineage>
        <taxon>Bacteria</taxon>
        <taxon>Bacillati</taxon>
        <taxon>Actinomycetota</taxon>
        <taxon>Actinomycetes</taxon>
        <taxon>Kitasatosporales</taxon>
        <taxon>Streptomycetaceae</taxon>
        <taxon>Streptomyces</taxon>
    </lineage>
</organism>
<dbReference type="Proteomes" id="UP000322927">
    <property type="component" value="Chromosome"/>
</dbReference>
<dbReference type="OrthoDB" id="144620at2"/>
<dbReference type="AlphaFoldDB" id="A0A5P2BV66"/>
<dbReference type="InterPro" id="IPR011006">
    <property type="entry name" value="CheY-like_superfamily"/>
</dbReference>
<dbReference type="GO" id="GO:0016887">
    <property type="term" value="F:ATP hydrolysis activity"/>
    <property type="evidence" value="ECO:0007669"/>
    <property type="project" value="TreeGrafter"/>
</dbReference>
<dbReference type="EMBL" id="CP029192">
    <property type="protein sequence ID" value="QES34385.1"/>
    <property type="molecule type" value="Genomic_DNA"/>
</dbReference>
<dbReference type="RefSeq" id="WP_150216459.1">
    <property type="nucleotide sequence ID" value="NZ_CP029192.1"/>
</dbReference>
<dbReference type="Gene3D" id="3.40.50.300">
    <property type="entry name" value="P-loop containing nucleotide triphosphate hydrolases"/>
    <property type="match status" value="1"/>
</dbReference>
<comment type="caution">
    <text evidence="3">Lacks conserved residue(s) required for the propagation of feature annotation.</text>
</comment>
<dbReference type="PANTHER" id="PTHR43384:SF6">
    <property type="entry name" value="SEPTUM SITE-DETERMINING PROTEIN MIND HOMOLOG, CHLOROPLASTIC"/>
    <property type="match status" value="1"/>
</dbReference>
<evidence type="ECO:0000259" key="4">
    <source>
        <dbReference type="PROSITE" id="PS50110"/>
    </source>
</evidence>
<gene>
    <name evidence="5" type="ORF">DEJ48_14135</name>
</gene>
<proteinExistence type="predicted"/>
<dbReference type="SUPFAM" id="SSF52540">
    <property type="entry name" value="P-loop containing nucleoside triphosphate hydrolases"/>
    <property type="match status" value="1"/>
</dbReference>
<evidence type="ECO:0000313" key="5">
    <source>
        <dbReference type="EMBL" id="QES34385.1"/>
    </source>
</evidence>
<dbReference type="GO" id="GO:0005829">
    <property type="term" value="C:cytosol"/>
    <property type="evidence" value="ECO:0007669"/>
    <property type="project" value="TreeGrafter"/>
</dbReference>
<evidence type="ECO:0000256" key="1">
    <source>
        <dbReference type="ARBA" id="ARBA00022741"/>
    </source>
</evidence>
<keyword evidence="1" id="KW-0547">Nucleotide-binding</keyword>
<name>A0A5P2BV66_STRVZ</name>
<dbReference type="PROSITE" id="PS50110">
    <property type="entry name" value="RESPONSE_REGULATORY"/>
    <property type="match status" value="1"/>
</dbReference>
<dbReference type="GO" id="GO:0009898">
    <property type="term" value="C:cytoplasmic side of plasma membrane"/>
    <property type="evidence" value="ECO:0007669"/>
    <property type="project" value="TreeGrafter"/>
</dbReference>
<sequence length="541" mass="55533">MTTRILPAVGDVDAARALSTLTGQLPDTETALPVGDSTALLDTLARLAAESVDELPEVVLVHERIGPVPALDLIRDLVLRFPAVGVVLITADTSPGLLTAAMDSGARGIVGLPLAYDALAERVQAAASWSTGMRRHLGSGNGGGLELYAGGGGGAGAGTVVTVSGAKGGVGTTLTAVHLALASRASGRSVALVDLDLQSGDVASYLDVQFRRSIADLAAISDITPRVLQDAVYTHETGVGLLLAPADGERGEEVTDRVARQTLGALRARYDVVVVDCGSYVTGAGATAVELADQALLLVTPDVVAVRAAKRVVRLWDRLQIRKAEETVTVVNRHGKGAEIQPVLVERVTGTKTARTTVPACFKELQAAVDAGRMQDLESRSTVKQALWGLAGELGLVDPDAPGTGGRRGGLALRRKAATGDRGAVTLEFAGMFPLLLAVMAILWQCALYGYTYSLAGNAADEAARAATAAYAAGEGAAGACSAAAQEHLPDAWQGAAVTCTDEGAVWKAHVSVDVPVFFPGFDAGWHVDGEAGAAKEGEDG</sequence>
<accession>A0A5P2BV66</accession>
<dbReference type="SUPFAM" id="SSF52172">
    <property type="entry name" value="CheY-like"/>
    <property type="match status" value="1"/>
</dbReference>
<dbReference type="Pfam" id="PF07811">
    <property type="entry name" value="TadE"/>
    <property type="match status" value="1"/>
</dbReference>
<dbReference type="Pfam" id="PF13614">
    <property type="entry name" value="AAA_31"/>
    <property type="match status" value="1"/>
</dbReference>
<dbReference type="GO" id="GO:0051782">
    <property type="term" value="P:negative regulation of cell division"/>
    <property type="evidence" value="ECO:0007669"/>
    <property type="project" value="TreeGrafter"/>
</dbReference>
<dbReference type="GO" id="GO:0005524">
    <property type="term" value="F:ATP binding"/>
    <property type="evidence" value="ECO:0007669"/>
    <property type="project" value="UniProtKB-KW"/>
</dbReference>
<dbReference type="InterPro" id="IPR027417">
    <property type="entry name" value="P-loop_NTPase"/>
</dbReference>
<feature type="domain" description="Response regulatory" evidence="4">
    <location>
        <begin position="4"/>
        <end position="127"/>
    </location>
</feature>
<dbReference type="InterPro" id="IPR025669">
    <property type="entry name" value="AAA_dom"/>
</dbReference>
<dbReference type="InterPro" id="IPR050625">
    <property type="entry name" value="ParA/MinD_ATPase"/>
</dbReference>
<evidence type="ECO:0000256" key="2">
    <source>
        <dbReference type="ARBA" id="ARBA00022840"/>
    </source>
</evidence>
<dbReference type="Gene3D" id="3.40.50.2300">
    <property type="match status" value="1"/>
</dbReference>
<evidence type="ECO:0000256" key="3">
    <source>
        <dbReference type="PROSITE-ProRule" id="PRU00169"/>
    </source>
</evidence>
<evidence type="ECO:0000313" key="6">
    <source>
        <dbReference type="Proteomes" id="UP000322927"/>
    </source>
</evidence>
<dbReference type="InterPro" id="IPR001789">
    <property type="entry name" value="Sig_transdc_resp-reg_receiver"/>
</dbReference>